<evidence type="ECO:0000313" key="1">
    <source>
        <dbReference type="EMBL" id="GFY38414.1"/>
    </source>
</evidence>
<dbReference type="AlphaFoldDB" id="A0A8X6WQB1"/>
<evidence type="ECO:0000313" key="2">
    <source>
        <dbReference type="Proteomes" id="UP000886998"/>
    </source>
</evidence>
<gene>
    <name evidence="1" type="primary">AVEN_256032_1</name>
    <name evidence="1" type="ORF">TNIN_255001</name>
</gene>
<reference evidence="1" key="1">
    <citation type="submission" date="2020-08" db="EMBL/GenBank/DDBJ databases">
        <title>Multicomponent nature underlies the extraordinary mechanical properties of spider dragline silk.</title>
        <authorList>
            <person name="Kono N."/>
            <person name="Nakamura H."/>
            <person name="Mori M."/>
            <person name="Yoshida Y."/>
            <person name="Ohtoshi R."/>
            <person name="Malay A.D."/>
            <person name="Moran D.A.P."/>
            <person name="Tomita M."/>
            <person name="Numata K."/>
            <person name="Arakawa K."/>
        </authorList>
    </citation>
    <scope>NUCLEOTIDE SEQUENCE</scope>
</reference>
<dbReference type="Proteomes" id="UP000886998">
    <property type="component" value="Unassembled WGS sequence"/>
</dbReference>
<sequence length="118" mass="13728">MGKESLWHLPREIFPLAVPEQVLKKRPLGEGRKAAITESGFPINPHSKRLSHITYDFHPDQGMCLPSTKKDAKKCLLLGRFVSPEEDRVVLRKKVDHQFATYSERIFSLIFIQRIFQR</sequence>
<comment type="caution">
    <text evidence="1">The sequence shown here is derived from an EMBL/GenBank/DDBJ whole genome shotgun (WGS) entry which is preliminary data.</text>
</comment>
<proteinExistence type="predicted"/>
<name>A0A8X6WQB1_9ARAC</name>
<dbReference type="OrthoDB" id="10374330at2759"/>
<dbReference type="EMBL" id="BMAV01000836">
    <property type="protein sequence ID" value="GFY38414.1"/>
    <property type="molecule type" value="Genomic_DNA"/>
</dbReference>
<keyword evidence="2" id="KW-1185">Reference proteome</keyword>
<organism evidence="1 2">
    <name type="scientific">Trichonephila inaurata madagascariensis</name>
    <dbReference type="NCBI Taxonomy" id="2747483"/>
    <lineage>
        <taxon>Eukaryota</taxon>
        <taxon>Metazoa</taxon>
        <taxon>Ecdysozoa</taxon>
        <taxon>Arthropoda</taxon>
        <taxon>Chelicerata</taxon>
        <taxon>Arachnida</taxon>
        <taxon>Araneae</taxon>
        <taxon>Araneomorphae</taxon>
        <taxon>Entelegynae</taxon>
        <taxon>Araneoidea</taxon>
        <taxon>Nephilidae</taxon>
        <taxon>Trichonephila</taxon>
        <taxon>Trichonephila inaurata</taxon>
    </lineage>
</organism>
<protein>
    <submittedName>
        <fullName evidence="1">Uncharacterized protein</fullName>
    </submittedName>
</protein>
<accession>A0A8X6WQB1</accession>